<comment type="similarity">
    <text evidence="2">Belongs to the autoinducer-2 exporter (AI-2E) (TC 2.A.86) family.</text>
</comment>
<evidence type="ECO:0000256" key="6">
    <source>
        <dbReference type="SAM" id="Phobius"/>
    </source>
</evidence>
<name>A0AAP2E5V2_9BACT</name>
<evidence type="ECO:0000256" key="4">
    <source>
        <dbReference type="ARBA" id="ARBA00022989"/>
    </source>
</evidence>
<reference evidence="7 8" key="1">
    <citation type="submission" date="2021-05" db="EMBL/GenBank/DDBJ databases">
        <title>A Polyphasic approach of four new species of the genus Ohtaekwangia: Ohtaekwangia histidinii sp. nov., Ohtaekwangia cretensis sp. nov., Ohtaekwangia indiensis sp. nov., Ohtaekwangia reichenbachii sp. nov. from diverse environment.</title>
        <authorList>
            <person name="Octaviana S."/>
        </authorList>
    </citation>
    <scope>NUCLEOTIDE SEQUENCE [LARGE SCALE GENOMIC DNA]</scope>
    <source>
        <strain evidence="7 8">PWU5</strain>
    </source>
</reference>
<sequence length="107" mass="11540">MKEIISRINQYLLLAILTTVVLFYGKVVLIPVLFAALLAMLMAPVCRWLDSKGLSRPLATTVCILILLVSLLAVLGVVVAEISTFVGEAAAIEEKANELLANLQGFI</sequence>
<evidence type="ECO:0000256" key="5">
    <source>
        <dbReference type="ARBA" id="ARBA00023136"/>
    </source>
</evidence>
<dbReference type="InterPro" id="IPR002549">
    <property type="entry name" value="AI-2E-like"/>
</dbReference>
<evidence type="ECO:0000256" key="2">
    <source>
        <dbReference type="ARBA" id="ARBA00009773"/>
    </source>
</evidence>
<evidence type="ECO:0000256" key="3">
    <source>
        <dbReference type="ARBA" id="ARBA00022692"/>
    </source>
</evidence>
<dbReference type="Proteomes" id="UP001319080">
    <property type="component" value="Unassembled WGS sequence"/>
</dbReference>
<keyword evidence="8" id="KW-1185">Reference proteome</keyword>
<evidence type="ECO:0000256" key="1">
    <source>
        <dbReference type="ARBA" id="ARBA00004141"/>
    </source>
</evidence>
<evidence type="ECO:0000313" key="7">
    <source>
        <dbReference type="EMBL" id="MBT1712537.1"/>
    </source>
</evidence>
<gene>
    <name evidence="7" type="ORF">KK062_30160</name>
</gene>
<dbReference type="GO" id="GO:0016020">
    <property type="term" value="C:membrane"/>
    <property type="evidence" value="ECO:0007669"/>
    <property type="project" value="UniProtKB-SubCell"/>
</dbReference>
<comment type="subcellular location">
    <subcellularLocation>
        <location evidence="1">Membrane</location>
        <topology evidence="1">Multi-pass membrane protein</topology>
    </subcellularLocation>
</comment>
<comment type="caution">
    <text evidence="7">The sequence shown here is derived from an EMBL/GenBank/DDBJ whole genome shotgun (WGS) entry which is preliminary data.</text>
</comment>
<keyword evidence="4 6" id="KW-1133">Transmembrane helix</keyword>
<dbReference type="AlphaFoldDB" id="A0AAP2E5V2"/>
<feature type="non-terminal residue" evidence="7">
    <location>
        <position position="107"/>
    </location>
</feature>
<dbReference type="RefSeq" id="WP_254088087.1">
    <property type="nucleotide sequence ID" value="NZ_JAHESE010000138.1"/>
</dbReference>
<feature type="transmembrane region" description="Helical" evidence="6">
    <location>
        <begin position="58"/>
        <end position="80"/>
    </location>
</feature>
<dbReference type="EMBL" id="JAHESE010000138">
    <property type="protein sequence ID" value="MBT1712537.1"/>
    <property type="molecule type" value="Genomic_DNA"/>
</dbReference>
<dbReference type="Pfam" id="PF01594">
    <property type="entry name" value="AI-2E_transport"/>
    <property type="match status" value="1"/>
</dbReference>
<proteinExistence type="inferred from homology"/>
<keyword evidence="5 6" id="KW-0472">Membrane</keyword>
<keyword evidence="3 6" id="KW-0812">Transmembrane</keyword>
<organism evidence="7 8">
    <name type="scientific">Dawidia cretensis</name>
    <dbReference type="NCBI Taxonomy" id="2782350"/>
    <lineage>
        <taxon>Bacteria</taxon>
        <taxon>Pseudomonadati</taxon>
        <taxon>Bacteroidota</taxon>
        <taxon>Cytophagia</taxon>
        <taxon>Cytophagales</taxon>
        <taxon>Chryseotaleaceae</taxon>
        <taxon>Dawidia</taxon>
    </lineage>
</organism>
<accession>A0AAP2E5V2</accession>
<evidence type="ECO:0000313" key="8">
    <source>
        <dbReference type="Proteomes" id="UP001319080"/>
    </source>
</evidence>
<protein>
    <submittedName>
        <fullName evidence="7">AI-2E family transporter</fullName>
    </submittedName>
</protein>
<feature type="transmembrane region" description="Helical" evidence="6">
    <location>
        <begin position="12"/>
        <end position="38"/>
    </location>
</feature>